<dbReference type="PIRSF" id="PIRSF002741">
    <property type="entry name" value="MppA"/>
    <property type="match status" value="1"/>
</dbReference>
<dbReference type="InterPro" id="IPR000914">
    <property type="entry name" value="SBP_5_dom"/>
</dbReference>
<evidence type="ECO:0000256" key="3">
    <source>
        <dbReference type="ARBA" id="ARBA00022729"/>
    </source>
</evidence>
<comment type="caution">
    <text evidence="5">The sequence shown here is derived from an EMBL/GenBank/DDBJ whole genome shotgun (WGS) entry which is preliminary data.</text>
</comment>
<evidence type="ECO:0000313" key="6">
    <source>
        <dbReference type="Proteomes" id="UP000182190"/>
    </source>
</evidence>
<proteinExistence type="inferred from homology"/>
<protein>
    <submittedName>
        <fullName evidence="5">Oligopeptide-binding protein appA (ABC superfamily)</fullName>
    </submittedName>
</protein>
<dbReference type="Gene3D" id="3.10.105.10">
    <property type="entry name" value="Dipeptide-binding Protein, Domain 3"/>
    <property type="match status" value="1"/>
</dbReference>
<feature type="domain" description="Solute-binding protein family 5" evidence="4">
    <location>
        <begin position="122"/>
        <end position="520"/>
    </location>
</feature>
<dbReference type="GO" id="GO:0043190">
    <property type="term" value="C:ATP-binding cassette (ABC) transporter complex"/>
    <property type="evidence" value="ECO:0007669"/>
    <property type="project" value="InterPro"/>
</dbReference>
<keyword evidence="3" id="KW-0732">Signal</keyword>
<dbReference type="InterPro" id="IPR030678">
    <property type="entry name" value="Peptide/Ni-bd"/>
</dbReference>
<organism evidence="5 6">
    <name type="scientific">Planktothrix paucivesiculata PCC 9631</name>
    <dbReference type="NCBI Taxonomy" id="671071"/>
    <lineage>
        <taxon>Bacteria</taxon>
        <taxon>Bacillati</taxon>
        <taxon>Cyanobacteriota</taxon>
        <taxon>Cyanophyceae</taxon>
        <taxon>Oscillatoriophycideae</taxon>
        <taxon>Oscillatoriales</taxon>
        <taxon>Microcoleaceae</taxon>
        <taxon>Planktothrix</taxon>
    </lineage>
</organism>
<dbReference type="GO" id="GO:1904680">
    <property type="term" value="F:peptide transmembrane transporter activity"/>
    <property type="evidence" value="ECO:0007669"/>
    <property type="project" value="TreeGrafter"/>
</dbReference>
<accession>A0A7Z9BIS1</accession>
<dbReference type="FunFam" id="3.10.105.10:FF:000006">
    <property type="entry name" value="Peptide ABC transporter substrate-binding protein"/>
    <property type="match status" value="1"/>
</dbReference>
<reference evidence="5" key="1">
    <citation type="submission" date="2019-10" db="EMBL/GenBank/DDBJ databases">
        <authorList>
            <consortium name="Genoscope - CEA"/>
            <person name="William W."/>
        </authorList>
    </citation>
    <scope>NUCLEOTIDE SEQUENCE [LARGE SCALE GENOMIC DNA]</scope>
    <source>
        <strain evidence="5">BBR_PRJEB10994</strain>
    </source>
</reference>
<dbReference type="EMBL" id="CZCS02000013">
    <property type="protein sequence ID" value="VXD14730.1"/>
    <property type="molecule type" value="Genomic_DNA"/>
</dbReference>
<dbReference type="Proteomes" id="UP000182190">
    <property type="component" value="Unassembled WGS sequence"/>
</dbReference>
<keyword evidence="6" id="KW-1185">Reference proteome</keyword>
<dbReference type="GO" id="GO:0015833">
    <property type="term" value="P:peptide transport"/>
    <property type="evidence" value="ECO:0007669"/>
    <property type="project" value="TreeGrafter"/>
</dbReference>
<comment type="similarity">
    <text evidence="1">Belongs to the bacterial solute-binding protein 5 family.</text>
</comment>
<dbReference type="CDD" id="cd08513">
    <property type="entry name" value="PBP2_thermophilic_Hb8_like"/>
    <property type="match status" value="1"/>
</dbReference>
<evidence type="ECO:0000259" key="4">
    <source>
        <dbReference type="Pfam" id="PF00496"/>
    </source>
</evidence>
<dbReference type="Gene3D" id="3.40.190.10">
    <property type="entry name" value="Periplasmic binding protein-like II"/>
    <property type="match status" value="1"/>
</dbReference>
<evidence type="ECO:0000313" key="5">
    <source>
        <dbReference type="EMBL" id="VXD14730.1"/>
    </source>
</evidence>
<keyword evidence="2" id="KW-0813">Transport</keyword>
<name>A0A7Z9BIS1_9CYAN</name>
<dbReference type="GO" id="GO:0042597">
    <property type="term" value="C:periplasmic space"/>
    <property type="evidence" value="ECO:0007669"/>
    <property type="project" value="UniProtKB-ARBA"/>
</dbReference>
<dbReference type="SUPFAM" id="SSF53850">
    <property type="entry name" value="Periplasmic binding protein-like II"/>
    <property type="match status" value="1"/>
</dbReference>
<evidence type="ECO:0000256" key="2">
    <source>
        <dbReference type="ARBA" id="ARBA00022448"/>
    </source>
</evidence>
<dbReference type="PANTHER" id="PTHR30290:SF65">
    <property type="entry name" value="MONOACYL PHOSPHATIDYLINOSITOL TETRAMANNOSIDE-BINDING PROTEIN LPQW-RELATED"/>
    <property type="match status" value="1"/>
</dbReference>
<sequence length="615" mass="69034">MPHYGNRINEIREWRHKCLTTVMKQTEYRMRSPFSTISMNFYKFSLLISLISLTLTSCGSSPNSTSTNPTNSNQQPAEKTLKLLYWQAPTILNPHLSTGFKDSEASRITLEPLASFNNQLELVPFLAAEIPTLENGGIAKDGKSVTWKLKKNINWSDGKPFSADDVIFTHQFISNPKVGTTTSGTYEIIKDIEKIDDHTIKINFKSVTPGWYSVFVGTEGMILPRHIFEAYNGENSRQAPGNLKPVGTGPYRVVEFKPGDVVVYEANPNFREAKQLGFERLELKGGGDAASAARAVLQTGDADYAYNLQVESNVLKPLEAAGKGKIVSNFGALMERILINQTDPNQTTPEGERSSLKFPHTFFSDPKVRQVLSLAIDRDIIANQLYGILGKPTSNFVVNPAQVVSPNTTYQFNLEKAAKLLDDAGWKDTNNNGIRDKNGVEMNLVFQTSVNPLRQKTQEVIKQSLEQLGMKVELKSIDPSVYFSGDPANPDTTERFAADLQLFSTGNTNPDPTAYLKTYTCDQIPQKANNWTGDNYSRYCQPEYDALWKQATTEINHEKQKQIWIKMNDLLVNNYMVIPLIHRAEVEGVNKNLTGVELTPWDLTVWNIKDWKKTP</sequence>
<gene>
    <name evidence="5" type="ORF">PL9631_110119</name>
</gene>
<dbReference type="InterPro" id="IPR039424">
    <property type="entry name" value="SBP_5"/>
</dbReference>
<dbReference type="AlphaFoldDB" id="A0A7Z9BIS1"/>
<evidence type="ECO:0000256" key="1">
    <source>
        <dbReference type="ARBA" id="ARBA00005695"/>
    </source>
</evidence>
<dbReference type="PANTHER" id="PTHR30290">
    <property type="entry name" value="PERIPLASMIC BINDING COMPONENT OF ABC TRANSPORTER"/>
    <property type="match status" value="1"/>
</dbReference>
<dbReference type="Pfam" id="PF00496">
    <property type="entry name" value="SBP_bac_5"/>
    <property type="match status" value="1"/>
</dbReference>